<evidence type="ECO:0008006" key="3">
    <source>
        <dbReference type="Google" id="ProtNLM"/>
    </source>
</evidence>
<protein>
    <recommendedName>
        <fullName evidence="3">TrpR like protein, YerC/YecD</fullName>
    </recommendedName>
</protein>
<comment type="caution">
    <text evidence="1">The sequence shown here is derived from an EMBL/GenBank/DDBJ whole genome shotgun (WGS) entry which is preliminary data.</text>
</comment>
<dbReference type="EMBL" id="PEZW01000021">
    <property type="protein sequence ID" value="PIS07473.1"/>
    <property type="molecule type" value="Genomic_DNA"/>
</dbReference>
<dbReference type="Pfam" id="PF01371">
    <property type="entry name" value="Trp_repressor"/>
    <property type="match status" value="1"/>
</dbReference>
<accession>A0A2H0W5V5</accession>
<dbReference type="Gene3D" id="1.10.1270.10">
    <property type="entry name" value="TrpR-like"/>
    <property type="match status" value="1"/>
</dbReference>
<dbReference type="Proteomes" id="UP000231382">
    <property type="component" value="Unassembled WGS sequence"/>
</dbReference>
<name>A0A2H0W5V5_9BACT</name>
<evidence type="ECO:0000313" key="1">
    <source>
        <dbReference type="EMBL" id="PIS07473.1"/>
    </source>
</evidence>
<dbReference type="AlphaFoldDB" id="A0A2H0W5V5"/>
<dbReference type="GO" id="GO:0003700">
    <property type="term" value="F:DNA-binding transcription factor activity"/>
    <property type="evidence" value="ECO:0007669"/>
    <property type="project" value="InterPro"/>
</dbReference>
<gene>
    <name evidence="1" type="ORF">COT78_03295</name>
</gene>
<dbReference type="GO" id="GO:0043565">
    <property type="term" value="F:sequence-specific DNA binding"/>
    <property type="evidence" value="ECO:0007669"/>
    <property type="project" value="InterPro"/>
</dbReference>
<proteinExistence type="predicted"/>
<reference evidence="2" key="1">
    <citation type="submission" date="2017-09" db="EMBL/GenBank/DDBJ databases">
        <title>Depth-based differentiation of microbial function through sediment-hosted aquifers and enrichment of novel symbionts in the deep terrestrial subsurface.</title>
        <authorList>
            <person name="Probst A.J."/>
            <person name="Ladd B."/>
            <person name="Jarett J.K."/>
            <person name="Geller-Mcgrath D.E."/>
            <person name="Sieber C.M.K."/>
            <person name="Emerson J.B."/>
            <person name="Anantharaman K."/>
            <person name="Thomas B.C."/>
            <person name="Malmstrom R."/>
            <person name="Stieglmeier M."/>
            <person name="Klingl A."/>
            <person name="Woyke T."/>
            <person name="Ryan C.M."/>
            <person name="Banfield J.F."/>
        </authorList>
    </citation>
    <scope>NUCLEOTIDE SEQUENCE [LARGE SCALE GENOMIC DNA]</scope>
</reference>
<dbReference type="InterPro" id="IPR010921">
    <property type="entry name" value="Trp_repressor/repl_initiator"/>
</dbReference>
<dbReference type="InterPro" id="IPR000831">
    <property type="entry name" value="Trp_repress"/>
</dbReference>
<dbReference type="InterPro" id="IPR038116">
    <property type="entry name" value="TrpR-like_sf"/>
</dbReference>
<evidence type="ECO:0000313" key="2">
    <source>
        <dbReference type="Proteomes" id="UP000231382"/>
    </source>
</evidence>
<dbReference type="SUPFAM" id="SSF48295">
    <property type="entry name" value="TrpR-like"/>
    <property type="match status" value="1"/>
</dbReference>
<organism evidence="1 2">
    <name type="scientific">Candidatus Berkelbacteria bacterium CG10_big_fil_rev_8_21_14_0_10_43_13</name>
    <dbReference type="NCBI Taxonomy" id="1974514"/>
    <lineage>
        <taxon>Bacteria</taxon>
        <taxon>Candidatus Berkelbacteria</taxon>
    </lineage>
</organism>
<sequence>MRKIGRTSDVKLRTHQLKVLANILISAKNETEMISVLNSLLTRSEKAAIAQRICIIKKVQAGKQYWEIESELGTSPVTISKSIDMYLKYSDDNNTFNEVITRYSEPELNYEIVDKTKYRDISNMKIGLRSVQREEEQHRKVWDRHKKK</sequence>